<dbReference type="Pfam" id="PF03807">
    <property type="entry name" value="F420_oxidored"/>
    <property type="match status" value="1"/>
</dbReference>
<reference evidence="4 5" key="1">
    <citation type="submission" date="2018-11" db="EMBL/GenBank/DDBJ databases">
        <title>Rhodococcus spongicola sp. nov. and Rhodococcus xishaensis sp. nov. from marine sponges.</title>
        <authorList>
            <person name="Li L."/>
            <person name="Lin H.W."/>
        </authorList>
    </citation>
    <scope>NUCLEOTIDE SEQUENCE [LARGE SCALE GENOMIC DNA]</scope>
    <source>
        <strain evidence="4 5">CCTCC AB2014297</strain>
    </source>
</reference>
<dbReference type="Proteomes" id="UP000286208">
    <property type="component" value="Unassembled WGS sequence"/>
</dbReference>
<keyword evidence="2" id="KW-0560">Oxidoreductase</keyword>
<comment type="caution">
    <text evidence="4">The sequence shown here is derived from an EMBL/GenBank/DDBJ whole genome shotgun (WGS) entry which is preliminary data.</text>
</comment>
<evidence type="ECO:0000256" key="2">
    <source>
        <dbReference type="ARBA" id="ARBA00023002"/>
    </source>
</evidence>
<dbReference type="SUPFAM" id="SSF51735">
    <property type="entry name" value="NAD(P)-binding Rossmann-fold domains"/>
    <property type="match status" value="1"/>
</dbReference>
<dbReference type="Gene3D" id="3.40.50.720">
    <property type="entry name" value="NAD(P)-binding Rossmann-like Domain"/>
    <property type="match status" value="1"/>
</dbReference>
<dbReference type="GO" id="GO:0008977">
    <property type="term" value="F:prephenate dehydrogenase (NAD+) activity"/>
    <property type="evidence" value="ECO:0007669"/>
    <property type="project" value="InterPro"/>
</dbReference>
<dbReference type="SUPFAM" id="SSF48179">
    <property type="entry name" value="6-phosphogluconate dehydrogenase C-terminal domain-like"/>
    <property type="match status" value="1"/>
</dbReference>
<dbReference type="Pfam" id="PF20463">
    <property type="entry name" value="PDH_C"/>
    <property type="match status" value="1"/>
</dbReference>
<sequence length="305" mass="30805">MTARAETGTARVAVVGGAGAVGAMLAGLARSGGDDVTVIDRVRPAGDRAALVGDVGAPSERVCAALAGADVVVLAVPEAVAVGVVPVVDRAMRRGALLVETLSVKTRIHGALHDGAPGRPALGINPMFAPGLGMAGRPVAAVVHHDGPEVDRFLTEVAGWGGRVVRLDAAEHDRVAAATQALTHAAVLAFGLALADVGVGPEALAATAPPPHTTMLALLARVGTGVPEVYHDIQAGNPAAAEARKALAAGLARLSETVERGDEGAFAALMADAVRPLGDRRDDYRSMCAALFEQLRDPPREGGTS</sequence>
<organism evidence="4 5">
    <name type="scientific">Prescottella agglutinans</name>
    <dbReference type="NCBI Taxonomy" id="1644129"/>
    <lineage>
        <taxon>Bacteria</taxon>
        <taxon>Bacillati</taxon>
        <taxon>Actinomycetota</taxon>
        <taxon>Actinomycetes</taxon>
        <taxon>Mycobacteriales</taxon>
        <taxon>Nocardiaceae</taxon>
        <taxon>Prescottella</taxon>
    </lineage>
</organism>
<dbReference type="GO" id="GO:0004665">
    <property type="term" value="F:prephenate dehydrogenase (NADP+) activity"/>
    <property type="evidence" value="ECO:0007669"/>
    <property type="project" value="InterPro"/>
</dbReference>
<comment type="similarity">
    <text evidence="1">Belongs to the prephenate/arogenate dehydrogenase family.</text>
</comment>
<dbReference type="GO" id="GO:0070403">
    <property type="term" value="F:NAD+ binding"/>
    <property type="evidence" value="ECO:0007669"/>
    <property type="project" value="TreeGrafter"/>
</dbReference>
<dbReference type="PROSITE" id="PS51176">
    <property type="entry name" value="PDH_ADH"/>
    <property type="match status" value="1"/>
</dbReference>
<dbReference type="GO" id="GO:0006571">
    <property type="term" value="P:tyrosine biosynthetic process"/>
    <property type="evidence" value="ECO:0007669"/>
    <property type="project" value="InterPro"/>
</dbReference>
<dbReference type="InterPro" id="IPR028939">
    <property type="entry name" value="P5C_Rdtase_cat_N"/>
</dbReference>
<evidence type="ECO:0000313" key="4">
    <source>
        <dbReference type="EMBL" id="RVW08740.1"/>
    </source>
</evidence>
<evidence type="ECO:0000313" key="5">
    <source>
        <dbReference type="Proteomes" id="UP000286208"/>
    </source>
</evidence>
<name>A0A3S3E9C5_9NOCA</name>
<dbReference type="InterPro" id="IPR003099">
    <property type="entry name" value="Prephen_DH"/>
</dbReference>
<dbReference type="AlphaFoldDB" id="A0A3S3E9C5"/>
<dbReference type="InterPro" id="IPR050812">
    <property type="entry name" value="Preph/Arog_dehydrog"/>
</dbReference>
<gene>
    <name evidence="4" type="ORF">EGT67_14530</name>
</gene>
<feature type="domain" description="Prephenate/arogenate dehydrogenase" evidence="3">
    <location>
        <begin position="10"/>
        <end position="288"/>
    </location>
</feature>
<dbReference type="InterPro" id="IPR008927">
    <property type="entry name" value="6-PGluconate_DH-like_C_sf"/>
</dbReference>
<dbReference type="EMBL" id="RKLP01000007">
    <property type="protein sequence ID" value="RVW08740.1"/>
    <property type="molecule type" value="Genomic_DNA"/>
</dbReference>
<protein>
    <submittedName>
        <fullName evidence="4">Prephenate dehydrogenase</fullName>
    </submittedName>
</protein>
<dbReference type="RefSeq" id="WP_127916795.1">
    <property type="nucleotide sequence ID" value="NZ_RKLP01000007.1"/>
</dbReference>
<accession>A0A3S3E9C5</accession>
<dbReference type="OrthoDB" id="4149052at2"/>
<proteinExistence type="inferred from homology"/>
<dbReference type="InterPro" id="IPR036291">
    <property type="entry name" value="NAD(P)-bd_dom_sf"/>
</dbReference>
<evidence type="ECO:0000259" key="3">
    <source>
        <dbReference type="PROSITE" id="PS51176"/>
    </source>
</evidence>
<dbReference type="PANTHER" id="PTHR21363:SF0">
    <property type="entry name" value="PREPHENATE DEHYDROGENASE [NADP(+)]"/>
    <property type="match status" value="1"/>
</dbReference>
<evidence type="ECO:0000256" key="1">
    <source>
        <dbReference type="ARBA" id="ARBA00007964"/>
    </source>
</evidence>
<dbReference type="PANTHER" id="PTHR21363">
    <property type="entry name" value="PREPHENATE DEHYDROGENASE"/>
    <property type="match status" value="1"/>
</dbReference>
<dbReference type="Gene3D" id="1.10.3660.10">
    <property type="entry name" value="6-phosphogluconate dehydrogenase C-terminal like domain"/>
    <property type="match status" value="1"/>
</dbReference>
<keyword evidence="5" id="KW-1185">Reference proteome</keyword>
<dbReference type="InterPro" id="IPR046825">
    <property type="entry name" value="PDH_C"/>
</dbReference>